<name>A0ABD2L8P6_9BILA</name>
<keyword evidence="3" id="KW-1185">Reference proteome</keyword>
<proteinExistence type="predicted"/>
<gene>
    <name evidence="2" type="ORF">niasHT_018283</name>
</gene>
<feature type="signal peptide" evidence="1">
    <location>
        <begin position="1"/>
        <end position="18"/>
    </location>
</feature>
<dbReference type="EMBL" id="JBICBT010000505">
    <property type="protein sequence ID" value="KAL3111508.1"/>
    <property type="molecule type" value="Genomic_DNA"/>
</dbReference>
<feature type="chain" id="PRO_5044877388" evidence="1">
    <location>
        <begin position="19"/>
        <end position="169"/>
    </location>
</feature>
<dbReference type="Proteomes" id="UP001620626">
    <property type="component" value="Unassembled WGS sequence"/>
</dbReference>
<evidence type="ECO:0000256" key="1">
    <source>
        <dbReference type="SAM" id="SignalP"/>
    </source>
</evidence>
<keyword evidence="1" id="KW-0732">Signal</keyword>
<organism evidence="2 3">
    <name type="scientific">Heterodera trifolii</name>
    <dbReference type="NCBI Taxonomy" id="157864"/>
    <lineage>
        <taxon>Eukaryota</taxon>
        <taxon>Metazoa</taxon>
        <taxon>Ecdysozoa</taxon>
        <taxon>Nematoda</taxon>
        <taxon>Chromadorea</taxon>
        <taxon>Rhabditida</taxon>
        <taxon>Tylenchina</taxon>
        <taxon>Tylenchomorpha</taxon>
        <taxon>Tylenchoidea</taxon>
        <taxon>Heteroderidae</taxon>
        <taxon>Heteroderinae</taxon>
        <taxon>Heterodera</taxon>
    </lineage>
</organism>
<evidence type="ECO:0000313" key="2">
    <source>
        <dbReference type="EMBL" id="KAL3111508.1"/>
    </source>
</evidence>
<comment type="caution">
    <text evidence="2">The sequence shown here is derived from an EMBL/GenBank/DDBJ whole genome shotgun (WGS) entry which is preliminary data.</text>
</comment>
<dbReference type="AlphaFoldDB" id="A0ABD2L8P6"/>
<sequence>MAFMLFSLIVAAQLFCDAYAPQCVDEIFHNKWVKGSGDVFNLCNEGVRCYSMICEYVGQPFAFFKGCTATESYCSNDNRDSTLKKQCSSLHNNAFNESDYGVNCSICDAHNCNTYLLFGAQPPMNYNNHYHDNFDQYNHDDNSHYHDDSDNHDNNYRKTTLVRLGHPWM</sequence>
<accession>A0ABD2L8P6</accession>
<evidence type="ECO:0000313" key="3">
    <source>
        <dbReference type="Proteomes" id="UP001620626"/>
    </source>
</evidence>
<protein>
    <submittedName>
        <fullName evidence="2">Uncharacterized protein</fullName>
    </submittedName>
</protein>
<reference evidence="2 3" key="1">
    <citation type="submission" date="2024-10" db="EMBL/GenBank/DDBJ databases">
        <authorList>
            <person name="Kim D."/>
        </authorList>
    </citation>
    <scope>NUCLEOTIDE SEQUENCE [LARGE SCALE GENOMIC DNA]</scope>
    <source>
        <strain evidence="2">BH-2024</strain>
    </source>
</reference>